<evidence type="ECO:0000256" key="1">
    <source>
        <dbReference type="SAM" id="MobiDB-lite"/>
    </source>
</evidence>
<name>A0A0S4IUE4_BODSA</name>
<protein>
    <submittedName>
        <fullName evidence="2">Peptidyl-prolyl cis-trans isomerase D, putative</fullName>
    </submittedName>
</protein>
<organism evidence="2 3">
    <name type="scientific">Bodo saltans</name>
    <name type="common">Flagellated protozoan</name>
    <dbReference type="NCBI Taxonomy" id="75058"/>
    <lineage>
        <taxon>Eukaryota</taxon>
        <taxon>Discoba</taxon>
        <taxon>Euglenozoa</taxon>
        <taxon>Kinetoplastea</taxon>
        <taxon>Metakinetoplastina</taxon>
        <taxon>Eubodonida</taxon>
        <taxon>Bodonidae</taxon>
        <taxon>Bodo</taxon>
    </lineage>
</organism>
<feature type="compositionally biased region" description="Polar residues" evidence="1">
    <location>
        <begin position="161"/>
        <end position="179"/>
    </location>
</feature>
<feature type="region of interest" description="Disordered" evidence="1">
    <location>
        <begin position="159"/>
        <end position="215"/>
    </location>
</feature>
<keyword evidence="3" id="KW-1185">Reference proteome</keyword>
<accession>A0A0S4IUE4</accession>
<dbReference type="VEuPathDB" id="TriTrypDB:BSAL_68070"/>
<evidence type="ECO:0000313" key="2">
    <source>
        <dbReference type="EMBL" id="CUF96682.1"/>
    </source>
</evidence>
<dbReference type="Proteomes" id="UP000051952">
    <property type="component" value="Unassembled WGS sequence"/>
</dbReference>
<dbReference type="GO" id="GO:0016853">
    <property type="term" value="F:isomerase activity"/>
    <property type="evidence" value="ECO:0007669"/>
    <property type="project" value="UniProtKB-KW"/>
</dbReference>
<sequence>MIAIAFFEEGLQVSRIVSSRVELISVDDLRALDISGGNTHVTYRERRGADLDDDAQHDVSPFFVVERSLGTNSAPSMQTILRYYSLHESVVEFLTSCDDGSLAEDGELLRFAISASGVDAGLNPYQIAIQKLRPLENENLLLRTALGFRKNDTVDPITVKNRISNLRQSTSKNPSATRTNPERMNAPSNSDDPPTPPPGVSSPTDESFKKSGDPFSIHAPHLWEMETDAAVNARTKYNPYRGHSPSGGRKLDLVTQQHLVVRLHDKSIDLLRSRRVSRPKELDPSEQRCLSPDEQIELGSRLHDRQREHSTKVLAELKVKYHGGNSPKRVLTGEELSVSTQRIYKEPMERKQANLDKLVQRYVFDVEEKYVKPKLSLEKMKAMGDRLTQRK</sequence>
<evidence type="ECO:0000313" key="3">
    <source>
        <dbReference type="Proteomes" id="UP000051952"/>
    </source>
</evidence>
<gene>
    <name evidence="2" type="ORF">BSAL_68070</name>
</gene>
<proteinExistence type="predicted"/>
<dbReference type="AlphaFoldDB" id="A0A0S4IUE4"/>
<dbReference type="EMBL" id="CYKH01000465">
    <property type="protein sequence ID" value="CUF96682.1"/>
    <property type="molecule type" value="Genomic_DNA"/>
</dbReference>
<keyword evidence="2" id="KW-0413">Isomerase</keyword>
<reference evidence="3" key="1">
    <citation type="submission" date="2015-09" db="EMBL/GenBank/DDBJ databases">
        <authorList>
            <consortium name="Pathogen Informatics"/>
        </authorList>
    </citation>
    <scope>NUCLEOTIDE SEQUENCE [LARGE SCALE GENOMIC DNA]</scope>
    <source>
        <strain evidence="3">Lake Konstanz</strain>
    </source>
</reference>